<dbReference type="STRING" id="1810504.PG2T_09995"/>
<reference evidence="7" key="1">
    <citation type="submission" date="2016-03" db="EMBL/GenBank/DDBJ databases">
        <title>Complete genome sequence of Solimmundus cernigliae, representing a novel lineage of polycyclic aromatic hydrocarbon degraders within the Gammaproteobacteria.</title>
        <authorList>
            <person name="Singleton D.R."/>
            <person name="Dickey A.N."/>
            <person name="Scholl E.H."/>
            <person name="Wright F.A."/>
            <person name="Aitken M.D."/>
        </authorList>
    </citation>
    <scope>NUCLEOTIDE SEQUENCE [LARGE SCALE GENOMIC DNA]</scope>
    <source>
        <strain evidence="7">TR3.2</strain>
    </source>
</reference>
<dbReference type="PANTHER" id="PTHR39585">
    <property type="entry name" value="FAD ASSEMBLY FACTOR SDHE"/>
    <property type="match status" value="1"/>
</dbReference>
<keyword evidence="4" id="KW-0963">Cytoplasm</keyword>
<dbReference type="InterPro" id="IPR036714">
    <property type="entry name" value="SDH_sf"/>
</dbReference>
<proteinExistence type="inferred from homology"/>
<accession>A0A1B1YUS2</accession>
<comment type="similarity">
    <text evidence="2">Belongs to the SdhE FAD assembly factor family.</text>
</comment>
<name>A0A1B1YUS2_9GAMM</name>
<dbReference type="GO" id="GO:0005737">
    <property type="term" value="C:cytoplasm"/>
    <property type="evidence" value="ECO:0007669"/>
    <property type="project" value="UniProtKB-SubCell"/>
</dbReference>
<comment type="subcellular location">
    <subcellularLocation>
        <location evidence="1">Cytoplasm</location>
    </subcellularLocation>
</comment>
<dbReference type="AlphaFoldDB" id="A0A1B1YUS2"/>
<protein>
    <recommendedName>
        <fullName evidence="3">FAD assembly factor SdhE</fullName>
    </recommendedName>
</protein>
<dbReference type="SUPFAM" id="SSF109910">
    <property type="entry name" value="YgfY-like"/>
    <property type="match status" value="1"/>
</dbReference>
<dbReference type="EMBL" id="CP014671">
    <property type="protein sequence ID" value="ANX04476.1"/>
    <property type="molecule type" value="Genomic_DNA"/>
</dbReference>
<dbReference type="OrthoDB" id="9180899at2"/>
<evidence type="ECO:0000256" key="4">
    <source>
        <dbReference type="ARBA" id="ARBA00022490"/>
    </source>
</evidence>
<dbReference type="InterPro" id="IPR050531">
    <property type="entry name" value="SdhE_FAD_assembly_factor"/>
</dbReference>
<evidence type="ECO:0000313" key="6">
    <source>
        <dbReference type="EMBL" id="ANX04476.1"/>
    </source>
</evidence>
<evidence type="ECO:0000256" key="2">
    <source>
        <dbReference type="ARBA" id="ARBA00008571"/>
    </source>
</evidence>
<keyword evidence="7" id="KW-1185">Reference proteome</keyword>
<dbReference type="Proteomes" id="UP000092952">
    <property type="component" value="Chromosome"/>
</dbReference>
<dbReference type="PANTHER" id="PTHR39585:SF1">
    <property type="entry name" value="FAD ASSEMBLY FACTOR SDHE"/>
    <property type="match status" value="1"/>
</dbReference>
<evidence type="ECO:0000256" key="5">
    <source>
        <dbReference type="ARBA" id="ARBA00023186"/>
    </source>
</evidence>
<sequence>MLSDSTLRWRCRRGKKELDLLLARFLDRHLAGLEPAQRAALERLLALEDDDLLDLVLGRTPAADADTAAVLVRLGGHA</sequence>
<dbReference type="InParanoid" id="A0A1B1YUS2"/>
<dbReference type="Gene3D" id="1.10.150.250">
    <property type="entry name" value="Flavinator of succinate dehydrogenase"/>
    <property type="match status" value="1"/>
</dbReference>
<dbReference type="Pfam" id="PF03937">
    <property type="entry name" value="Sdh5"/>
    <property type="match status" value="1"/>
</dbReference>
<dbReference type="KEGG" id="gbi:PG2T_09995"/>
<dbReference type="InterPro" id="IPR005631">
    <property type="entry name" value="SDH"/>
</dbReference>
<evidence type="ECO:0000313" key="7">
    <source>
        <dbReference type="Proteomes" id="UP000092952"/>
    </source>
</evidence>
<dbReference type="RefSeq" id="WP_068804744.1">
    <property type="nucleotide sequence ID" value="NZ_CP014671.1"/>
</dbReference>
<keyword evidence="5" id="KW-0143">Chaperone</keyword>
<dbReference type="GO" id="GO:0006105">
    <property type="term" value="P:succinate metabolic process"/>
    <property type="evidence" value="ECO:0007669"/>
    <property type="project" value="TreeGrafter"/>
</dbReference>
<dbReference type="FunCoup" id="A0A1B1YUS2">
    <property type="interactions" value="66"/>
</dbReference>
<evidence type="ECO:0000256" key="1">
    <source>
        <dbReference type="ARBA" id="ARBA00004496"/>
    </source>
</evidence>
<evidence type="ECO:0000256" key="3">
    <source>
        <dbReference type="ARBA" id="ARBA00019418"/>
    </source>
</evidence>
<gene>
    <name evidence="6" type="ORF">PG2T_09995</name>
</gene>
<organism evidence="6 7">
    <name type="scientific">Immundisolibacter cernigliae</name>
    <dbReference type="NCBI Taxonomy" id="1810504"/>
    <lineage>
        <taxon>Bacteria</taxon>
        <taxon>Pseudomonadati</taxon>
        <taxon>Pseudomonadota</taxon>
        <taxon>Gammaproteobacteria</taxon>
        <taxon>Immundisolibacterales</taxon>
        <taxon>Immundisolibacteraceae</taxon>
        <taxon>Immundisolibacter</taxon>
    </lineage>
</organism>